<dbReference type="InterPro" id="IPR027417">
    <property type="entry name" value="P-loop_NTPase"/>
</dbReference>
<evidence type="ECO:0000256" key="4">
    <source>
        <dbReference type="ARBA" id="ARBA00022741"/>
    </source>
</evidence>
<dbReference type="CDD" id="cd03109">
    <property type="entry name" value="DTBS"/>
    <property type="match status" value="1"/>
</dbReference>
<reference evidence="9 10" key="1">
    <citation type="submission" date="2016-10" db="EMBL/GenBank/DDBJ databases">
        <authorList>
            <person name="de Groot N.N."/>
        </authorList>
    </citation>
    <scope>NUCLEOTIDE SEQUENCE [LARGE SCALE GENOMIC DNA]</scope>
    <source>
        <strain evidence="9 10">DSM 18438</strain>
    </source>
</reference>
<dbReference type="GO" id="GO:0004141">
    <property type="term" value="F:dethiobiotin synthase activity"/>
    <property type="evidence" value="ECO:0007669"/>
    <property type="project" value="UniProtKB-UniRule"/>
</dbReference>
<evidence type="ECO:0000256" key="6">
    <source>
        <dbReference type="ARBA" id="ARBA00022840"/>
    </source>
</evidence>
<evidence type="ECO:0000256" key="2">
    <source>
        <dbReference type="ARBA" id="ARBA00022598"/>
    </source>
</evidence>
<dbReference type="EMBL" id="FOLH01000001">
    <property type="protein sequence ID" value="SFB79936.1"/>
    <property type="molecule type" value="Genomic_DNA"/>
</dbReference>
<dbReference type="STRING" id="1122252.SAMN05660443_0200"/>
<dbReference type="AlphaFoldDB" id="A0A1I1DZS9"/>
<feature type="binding site" evidence="8">
    <location>
        <begin position="11"/>
        <end position="16"/>
    </location>
    <ligand>
        <name>ATP</name>
        <dbReference type="ChEBI" id="CHEBI:30616"/>
    </ligand>
</feature>
<dbReference type="HAMAP" id="MF_00336">
    <property type="entry name" value="BioD"/>
    <property type="match status" value="1"/>
</dbReference>
<dbReference type="PANTHER" id="PTHR43210">
    <property type="entry name" value="DETHIOBIOTIN SYNTHETASE"/>
    <property type="match status" value="1"/>
</dbReference>
<organism evidence="9 10">
    <name type="scientific">Marinospirillum celere</name>
    <dbReference type="NCBI Taxonomy" id="1122252"/>
    <lineage>
        <taxon>Bacteria</taxon>
        <taxon>Pseudomonadati</taxon>
        <taxon>Pseudomonadota</taxon>
        <taxon>Gammaproteobacteria</taxon>
        <taxon>Oceanospirillales</taxon>
        <taxon>Oceanospirillaceae</taxon>
        <taxon>Marinospirillum</taxon>
    </lineage>
</organism>
<proteinExistence type="inferred from homology"/>
<dbReference type="PIRSF" id="PIRSF006755">
    <property type="entry name" value="DTB_synth"/>
    <property type="match status" value="1"/>
</dbReference>
<evidence type="ECO:0000256" key="5">
    <source>
        <dbReference type="ARBA" id="ARBA00022756"/>
    </source>
</evidence>
<dbReference type="InterPro" id="IPR004472">
    <property type="entry name" value="DTB_synth_BioD"/>
</dbReference>
<comment type="function">
    <text evidence="8">Catalyzes a mechanistically unusual reaction, the ATP-dependent insertion of CO2 between the N7 and N8 nitrogen atoms of 7,8-diaminopelargonic acid (DAPA, also called 7,8-diammoniononanoate) to form a ureido ring.</text>
</comment>
<dbReference type="SUPFAM" id="SSF52540">
    <property type="entry name" value="P-loop containing nucleoside triphosphate hydrolases"/>
    <property type="match status" value="1"/>
</dbReference>
<feature type="binding site" evidence="8">
    <location>
        <position position="15"/>
    </location>
    <ligand>
        <name>Mg(2+)</name>
        <dbReference type="ChEBI" id="CHEBI:18420"/>
    </ligand>
</feature>
<comment type="similarity">
    <text evidence="8">Belongs to the dethiobiotin synthetase family.</text>
</comment>
<keyword evidence="4 8" id="KW-0547">Nucleotide-binding</keyword>
<feature type="binding site" evidence="8">
    <location>
        <position position="53"/>
    </location>
    <ligand>
        <name>Mg(2+)</name>
        <dbReference type="ChEBI" id="CHEBI:18420"/>
    </ligand>
</feature>
<comment type="pathway">
    <text evidence="8">Cofactor biosynthesis; biotin biosynthesis; biotin from 7,8-diaminononanoate: step 1/2.</text>
</comment>
<gene>
    <name evidence="8" type="primary">bioD</name>
    <name evidence="9" type="ORF">SAMN05660443_0200</name>
</gene>
<dbReference type="RefSeq" id="WP_091957861.1">
    <property type="nucleotide sequence ID" value="NZ_FOLH01000001.1"/>
</dbReference>
<evidence type="ECO:0000256" key="3">
    <source>
        <dbReference type="ARBA" id="ARBA00022723"/>
    </source>
</evidence>
<sequence>MKFFVTATDTDAGKTLISCGLLNLARQKGLSTLGLKPVAAGAEDLGEGLQNSDALALQAESSLEPSYAEVNPLVFKAAIAPHLAAAEEGRRLNLDRLAGLVRGQLFKKADLTLVEGAGGWRVPLQGRQTLAELPKLLNLPVILVVRMQLGCLNHALLTAEAIQRDGLLLAGWVANNSGEPMDREEDNFQTLQQLLPAPCLGRVPRLEEASAEVASQYLNLPGSA</sequence>
<dbReference type="PANTHER" id="PTHR43210:SF5">
    <property type="entry name" value="DETHIOBIOTIN SYNTHETASE"/>
    <property type="match status" value="1"/>
</dbReference>
<keyword evidence="6 8" id="KW-0067">ATP-binding</keyword>
<comment type="subunit">
    <text evidence="8">Homodimer.</text>
</comment>
<feature type="binding site" evidence="8">
    <location>
        <position position="53"/>
    </location>
    <ligand>
        <name>ATP</name>
        <dbReference type="ChEBI" id="CHEBI:30616"/>
    </ligand>
</feature>
<accession>A0A1I1DZS9</accession>
<keyword evidence="1 8" id="KW-0963">Cytoplasm</keyword>
<keyword evidence="10" id="KW-1185">Reference proteome</keyword>
<comment type="subcellular location">
    <subcellularLocation>
        <location evidence="8">Cytoplasm</location>
    </subcellularLocation>
</comment>
<feature type="binding site" evidence="8">
    <location>
        <position position="115"/>
    </location>
    <ligand>
        <name>Mg(2+)</name>
        <dbReference type="ChEBI" id="CHEBI:18420"/>
    </ligand>
</feature>
<keyword evidence="3 8" id="KW-0479">Metal-binding</keyword>
<comment type="cofactor">
    <cofactor evidence="8">
        <name>Mg(2+)</name>
        <dbReference type="ChEBI" id="CHEBI:18420"/>
    </cofactor>
</comment>
<dbReference type="GO" id="GO:0042803">
    <property type="term" value="F:protein homodimerization activity"/>
    <property type="evidence" value="ECO:0007669"/>
    <property type="project" value="UniProtKB-ARBA"/>
</dbReference>
<evidence type="ECO:0000313" key="10">
    <source>
        <dbReference type="Proteomes" id="UP000199058"/>
    </source>
</evidence>
<keyword evidence="2 8" id="KW-0436">Ligase</keyword>
<dbReference type="Gene3D" id="3.40.50.300">
    <property type="entry name" value="P-loop containing nucleotide triphosphate hydrolases"/>
    <property type="match status" value="1"/>
</dbReference>
<feature type="binding site" evidence="8">
    <location>
        <begin position="115"/>
        <end position="118"/>
    </location>
    <ligand>
        <name>ATP</name>
        <dbReference type="ChEBI" id="CHEBI:30616"/>
    </ligand>
</feature>
<feature type="binding site" evidence="8">
    <location>
        <begin position="204"/>
        <end position="206"/>
    </location>
    <ligand>
        <name>ATP</name>
        <dbReference type="ChEBI" id="CHEBI:30616"/>
    </ligand>
</feature>
<dbReference type="GO" id="GO:0005829">
    <property type="term" value="C:cytosol"/>
    <property type="evidence" value="ECO:0007669"/>
    <property type="project" value="TreeGrafter"/>
</dbReference>
<feature type="active site" evidence="8">
    <location>
        <position position="36"/>
    </location>
</feature>
<evidence type="ECO:0000256" key="1">
    <source>
        <dbReference type="ARBA" id="ARBA00022490"/>
    </source>
</evidence>
<keyword evidence="5 8" id="KW-0093">Biotin biosynthesis</keyword>
<dbReference type="NCBIfam" id="TIGR00347">
    <property type="entry name" value="bioD"/>
    <property type="match status" value="1"/>
</dbReference>
<dbReference type="GO" id="GO:0005524">
    <property type="term" value="F:ATP binding"/>
    <property type="evidence" value="ECO:0007669"/>
    <property type="project" value="UniProtKB-UniRule"/>
</dbReference>
<dbReference type="Pfam" id="PF13500">
    <property type="entry name" value="AAA_26"/>
    <property type="match status" value="1"/>
</dbReference>
<dbReference type="GO" id="GO:0000287">
    <property type="term" value="F:magnesium ion binding"/>
    <property type="evidence" value="ECO:0007669"/>
    <property type="project" value="UniProtKB-UniRule"/>
</dbReference>
<dbReference type="EC" id="6.3.3.3" evidence="8"/>
<evidence type="ECO:0000256" key="7">
    <source>
        <dbReference type="ARBA" id="ARBA00022842"/>
    </source>
</evidence>
<evidence type="ECO:0000256" key="8">
    <source>
        <dbReference type="HAMAP-Rule" id="MF_00336"/>
    </source>
</evidence>
<protein>
    <recommendedName>
        <fullName evidence="8">ATP-dependent dethiobiotin synthetase BioD</fullName>
        <ecNumber evidence="8">6.3.3.3</ecNumber>
    </recommendedName>
    <alternativeName>
        <fullName evidence="8">DTB synthetase</fullName>
        <shortName evidence="8">DTBS</shortName>
    </alternativeName>
    <alternativeName>
        <fullName evidence="8">Dethiobiotin synthase</fullName>
    </alternativeName>
</protein>
<comment type="catalytic activity">
    <reaction evidence="8">
        <text>(7R,8S)-7,8-diammoniononanoate + CO2 + ATP = (4R,5S)-dethiobiotin + ADP + phosphate + 3 H(+)</text>
        <dbReference type="Rhea" id="RHEA:15805"/>
        <dbReference type="ChEBI" id="CHEBI:15378"/>
        <dbReference type="ChEBI" id="CHEBI:16526"/>
        <dbReference type="ChEBI" id="CHEBI:30616"/>
        <dbReference type="ChEBI" id="CHEBI:43474"/>
        <dbReference type="ChEBI" id="CHEBI:149469"/>
        <dbReference type="ChEBI" id="CHEBI:149473"/>
        <dbReference type="ChEBI" id="CHEBI:456216"/>
        <dbReference type="EC" id="6.3.3.3"/>
    </reaction>
</comment>
<name>A0A1I1DZS9_9GAMM</name>
<dbReference type="GO" id="GO:0009102">
    <property type="term" value="P:biotin biosynthetic process"/>
    <property type="evidence" value="ECO:0007669"/>
    <property type="project" value="UniProtKB-UniRule"/>
</dbReference>
<dbReference type="OrthoDB" id="9802097at2"/>
<dbReference type="Proteomes" id="UP000199058">
    <property type="component" value="Unassembled WGS sequence"/>
</dbReference>
<evidence type="ECO:0000313" key="9">
    <source>
        <dbReference type="EMBL" id="SFB79936.1"/>
    </source>
</evidence>
<dbReference type="UniPathway" id="UPA00078">
    <property type="reaction ID" value="UER00161"/>
</dbReference>
<feature type="binding site" evidence="8">
    <location>
        <begin position="175"/>
        <end position="176"/>
    </location>
    <ligand>
        <name>ATP</name>
        <dbReference type="ChEBI" id="CHEBI:30616"/>
    </ligand>
</feature>
<keyword evidence="7 8" id="KW-0460">Magnesium</keyword>
<comment type="caution">
    <text evidence="8">Lacks conserved residue(s) required for the propagation of feature annotation.</text>
</comment>
<dbReference type="FunFam" id="3.40.50.300:FF:000292">
    <property type="entry name" value="ATP-dependent dethiobiotin synthetase BioD"/>
    <property type="match status" value="1"/>
</dbReference>